<dbReference type="EMBL" id="GBXM01004018">
    <property type="protein sequence ID" value="JAI04560.1"/>
    <property type="molecule type" value="Transcribed_RNA"/>
</dbReference>
<accession>A0A0E9XPJ2</accession>
<feature type="region of interest" description="Disordered" evidence="1">
    <location>
        <begin position="1"/>
        <end position="28"/>
    </location>
</feature>
<sequence>MQWTHRRGSRTVLHETTDWQGKRSGDVSEHLTTAHGPAFWKRSTNLQGMHIIKDHKSKHLPVGEHKEKEQN</sequence>
<protein>
    <submittedName>
        <fullName evidence="2">Uncharacterized protein</fullName>
    </submittedName>
</protein>
<reference evidence="2" key="1">
    <citation type="submission" date="2014-11" db="EMBL/GenBank/DDBJ databases">
        <authorList>
            <person name="Amaro Gonzalez C."/>
        </authorList>
    </citation>
    <scope>NUCLEOTIDE SEQUENCE</scope>
</reference>
<evidence type="ECO:0000313" key="2">
    <source>
        <dbReference type="EMBL" id="JAI04560.1"/>
    </source>
</evidence>
<name>A0A0E9XPJ2_ANGAN</name>
<reference evidence="2" key="2">
    <citation type="journal article" date="2015" name="Fish Shellfish Immunol.">
        <title>Early steps in the European eel (Anguilla anguilla)-Vibrio vulnificus interaction in the gills: Role of the RtxA13 toxin.</title>
        <authorList>
            <person name="Callol A."/>
            <person name="Pajuelo D."/>
            <person name="Ebbesson L."/>
            <person name="Teles M."/>
            <person name="MacKenzie S."/>
            <person name="Amaro C."/>
        </authorList>
    </citation>
    <scope>NUCLEOTIDE SEQUENCE</scope>
</reference>
<organism evidence="2">
    <name type="scientific">Anguilla anguilla</name>
    <name type="common">European freshwater eel</name>
    <name type="synonym">Muraena anguilla</name>
    <dbReference type="NCBI Taxonomy" id="7936"/>
    <lineage>
        <taxon>Eukaryota</taxon>
        <taxon>Metazoa</taxon>
        <taxon>Chordata</taxon>
        <taxon>Craniata</taxon>
        <taxon>Vertebrata</taxon>
        <taxon>Euteleostomi</taxon>
        <taxon>Actinopterygii</taxon>
        <taxon>Neopterygii</taxon>
        <taxon>Teleostei</taxon>
        <taxon>Anguilliformes</taxon>
        <taxon>Anguillidae</taxon>
        <taxon>Anguilla</taxon>
    </lineage>
</organism>
<feature type="compositionally biased region" description="Basic and acidic residues" evidence="1">
    <location>
        <begin position="12"/>
        <end position="28"/>
    </location>
</feature>
<evidence type="ECO:0000256" key="1">
    <source>
        <dbReference type="SAM" id="MobiDB-lite"/>
    </source>
</evidence>
<proteinExistence type="predicted"/>
<dbReference type="AlphaFoldDB" id="A0A0E9XPJ2"/>